<organism evidence="2 3">
    <name type="scientific">Batillaria attramentaria</name>
    <dbReference type="NCBI Taxonomy" id="370345"/>
    <lineage>
        <taxon>Eukaryota</taxon>
        <taxon>Metazoa</taxon>
        <taxon>Spiralia</taxon>
        <taxon>Lophotrochozoa</taxon>
        <taxon>Mollusca</taxon>
        <taxon>Gastropoda</taxon>
        <taxon>Caenogastropoda</taxon>
        <taxon>Sorbeoconcha</taxon>
        <taxon>Cerithioidea</taxon>
        <taxon>Batillariidae</taxon>
        <taxon>Batillaria</taxon>
    </lineage>
</organism>
<protein>
    <submittedName>
        <fullName evidence="2">Uncharacterized protein</fullName>
    </submittedName>
</protein>
<evidence type="ECO:0000313" key="2">
    <source>
        <dbReference type="EMBL" id="KAK7471435.1"/>
    </source>
</evidence>
<evidence type="ECO:0000256" key="1">
    <source>
        <dbReference type="SAM" id="MobiDB-lite"/>
    </source>
</evidence>
<accession>A0ABD0JD43</accession>
<feature type="region of interest" description="Disordered" evidence="1">
    <location>
        <begin position="1"/>
        <end position="26"/>
    </location>
</feature>
<dbReference type="Proteomes" id="UP001519460">
    <property type="component" value="Unassembled WGS sequence"/>
</dbReference>
<dbReference type="EMBL" id="JACVVK020000493">
    <property type="protein sequence ID" value="KAK7471435.1"/>
    <property type="molecule type" value="Genomic_DNA"/>
</dbReference>
<name>A0ABD0JD43_9CAEN</name>
<keyword evidence="3" id="KW-1185">Reference proteome</keyword>
<sequence length="101" mass="10835">MPALAPARPPSTSNMQTEKKRRVNSVPVMQAATTAVRGTAGEAGTADPLTVDRRHGHGIMFYVSQLWHDVSENIRATGAAEFATVTVGEAVKFYVSHVQLS</sequence>
<reference evidence="2 3" key="1">
    <citation type="journal article" date="2023" name="Sci. Data">
        <title>Genome assembly of the Korean intertidal mud-creeper Batillaria attramentaria.</title>
        <authorList>
            <person name="Patra A.K."/>
            <person name="Ho P.T."/>
            <person name="Jun S."/>
            <person name="Lee S.J."/>
            <person name="Kim Y."/>
            <person name="Won Y.J."/>
        </authorList>
    </citation>
    <scope>NUCLEOTIDE SEQUENCE [LARGE SCALE GENOMIC DNA]</scope>
    <source>
        <strain evidence="2">Wonlab-2016</strain>
    </source>
</reference>
<dbReference type="AlphaFoldDB" id="A0ABD0JD43"/>
<evidence type="ECO:0000313" key="3">
    <source>
        <dbReference type="Proteomes" id="UP001519460"/>
    </source>
</evidence>
<comment type="caution">
    <text evidence="2">The sequence shown here is derived from an EMBL/GenBank/DDBJ whole genome shotgun (WGS) entry which is preliminary data.</text>
</comment>
<gene>
    <name evidence="2" type="ORF">BaRGS_00035923</name>
</gene>
<proteinExistence type="predicted"/>